<dbReference type="Gene3D" id="3.40.50.1820">
    <property type="entry name" value="alpha/beta hydrolase"/>
    <property type="match status" value="1"/>
</dbReference>
<dbReference type="GO" id="GO:0016787">
    <property type="term" value="F:hydrolase activity"/>
    <property type="evidence" value="ECO:0007669"/>
    <property type="project" value="InterPro"/>
</dbReference>
<dbReference type="InterPro" id="IPR029058">
    <property type="entry name" value="AB_hydrolase_fold"/>
</dbReference>
<accession>W1NQA1</accession>
<dbReference type="Gramene" id="ERM99086">
    <property type="protein sequence ID" value="ERM99086"/>
    <property type="gene ID" value="AMTR_s00101p00114620"/>
</dbReference>
<dbReference type="STRING" id="13333.W1NQA1"/>
<dbReference type="InterPro" id="IPR050466">
    <property type="entry name" value="Carboxylest/Gibb_receptor"/>
</dbReference>
<sequence length="365" mass="40807">MAVTEALPSKPETPIEKTETFAEKTEILSEKTPTFTGKMVVDEVSGWLQIFDDGSVDRTWTGHSAVLPLISEIPPSPPCTFEIFTGKYNARLYLPKKFPGGEITKVPLLLHFHGGGFCISQPDWYMYTQFYSRLCDAAGAAILSVRMRRAPEHRLPAAIEDCCEALRWLGRVADGFEAEPLLHGNVDFNRIFFIGDSSGGNLVHWVAACAFKENLVSPNMRIAGCIPIHPGFVRSTRSDSELNLESDSSFLTLDMVDKFLALAVPRGATKDHPYTCPMGEAGMAEIEGLELPDFLVPIAERDLIRDTELEYCDSMRRKGYKVEVLMSKGMGHCFYMNKVAIDSDPYTKEETDKLIEVIVDFVHRH</sequence>
<feature type="domain" description="Alpha/beta hydrolase fold-3" evidence="1">
    <location>
        <begin position="109"/>
        <end position="335"/>
    </location>
</feature>
<dbReference type="Pfam" id="PF07859">
    <property type="entry name" value="Abhydrolase_3"/>
    <property type="match status" value="1"/>
</dbReference>
<dbReference type="Proteomes" id="UP000017836">
    <property type="component" value="Unassembled WGS sequence"/>
</dbReference>
<evidence type="ECO:0000313" key="3">
    <source>
        <dbReference type="Proteomes" id="UP000017836"/>
    </source>
</evidence>
<proteinExistence type="predicted"/>
<keyword evidence="3" id="KW-1185">Reference proteome</keyword>
<dbReference type="EMBL" id="KI395058">
    <property type="protein sequence ID" value="ERM99086.1"/>
    <property type="molecule type" value="Genomic_DNA"/>
</dbReference>
<dbReference type="SUPFAM" id="SSF53474">
    <property type="entry name" value="alpha/beta-Hydrolases"/>
    <property type="match status" value="1"/>
</dbReference>
<dbReference type="PANTHER" id="PTHR23024:SF135">
    <property type="entry name" value="CELL DEATH ASSOCIATED PROTEIN"/>
    <property type="match status" value="1"/>
</dbReference>
<dbReference type="PANTHER" id="PTHR23024">
    <property type="entry name" value="ARYLACETAMIDE DEACETYLASE"/>
    <property type="match status" value="1"/>
</dbReference>
<dbReference type="OMA" id="GPPQVKF"/>
<evidence type="ECO:0000259" key="1">
    <source>
        <dbReference type="Pfam" id="PF07859"/>
    </source>
</evidence>
<evidence type="ECO:0000313" key="2">
    <source>
        <dbReference type="EMBL" id="ERM99086.1"/>
    </source>
</evidence>
<name>W1NQA1_AMBTC</name>
<gene>
    <name evidence="2" type="ORF">AMTR_s00101p00114620</name>
</gene>
<dbReference type="KEGG" id="atr:18427114"/>
<organism evidence="2 3">
    <name type="scientific">Amborella trichopoda</name>
    <dbReference type="NCBI Taxonomy" id="13333"/>
    <lineage>
        <taxon>Eukaryota</taxon>
        <taxon>Viridiplantae</taxon>
        <taxon>Streptophyta</taxon>
        <taxon>Embryophyta</taxon>
        <taxon>Tracheophyta</taxon>
        <taxon>Spermatophyta</taxon>
        <taxon>Magnoliopsida</taxon>
        <taxon>Amborellales</taxon>
        <taxon>Amborellaceae</taxon>
        <taxon>Amborella</taxon>
    </lineage>
</organism>
<dbReference type="AlphaFoldDB" id="W1NQA1"/>
<protein>
    <recommendedName>
        <fullName evidence="1">Alpha/beta hydrolase fold-3 domain-containing protein</fullName>
    </recommendedName>
</protein>
<reference evidence="3" key="1">
    <citation type="journal article" date="2013" name="Science">
        <title>The Amborella genome and the evolution of flowering plants.</title>
        <authorList>
            <consortium name="Amborella Genome Project"/>
        </authorList>
    </citation>
    <scope>NUCLEOTIDE SEQUENCE [LARGE SCALE GENOMIC DNA]</scope>
</reference>
<dbReference type="ESTHER" id="ambtc-w1nqa1">
    <property type="family name" value="Plant_carboxylesterase"/>
</dbReference>
<dbReference type="eggNOG" id="KOG1515">
    <property type="taxonomic scope" value="Eukaryota"/>
</dbReference>
<dbReference type="HOGENOM" id="CLU_012494_22_1_1"/>
<dbReference type="OrthoDB" id="408631at2759"/>
<dbReference type="InterPro" id="IPR013094">
    <property type="entry name" value="AB_hydrolase_3"/>
</dbReference>